<dbReference type="GO" id="GO:0004523">
    <property type="term" value="F:RNA-DNA hybrid ribonuclease activity"/>
    <property type="evidence" value="ECO:0007669"/>
    <property type="project" value="InterPro"/>
</dbReference>
<dbReference type="PANTHER" id="PTHR31635:SF196">
    <property type="entry name" value="REVERSE TRANSCRIPTASE DOMAIN-CONTAINING PROTEIN-RELATED"/>
    <property type="match status" value="1"/>
</dbReference>
<feature type="domain" description="Reverse transcriptase" evidence="2">
    <location>
        <begin position="730"/>
        <end position="996"/>
    </location>
</feature>
<reference evidence="3" key="2">
    <citation type="submission" date="2021-03" db="UniProtKB">
        <authorList>
            <consortium name="EnsemblPlants"/>
        </authorList>
    </citation>
    <scope>IDENTIFICATION</scope>
</reference>
<keyword evidence="1" id="KW-1133">Transmembrane helix</keyword>
<dbReference type="Pfam" id="PF00078">
    <property type="entry name" value="RVT_1"/>
    <property type="match status" value="1"/>
</dbReference>
<dbReference type="Pfam" id="PF13456">
    <property type="entry name" value="RVT_3"/>
    <property type="match status" value="1"/>
</dbReference>
<reference evidence="3" key="1">
    <citation type="submission" date="2018-11" db="EMBL/GenBank/DDBJ databases">
        <authorList>
            <person name="Grassa J C."/>
        </authorList>
    </citation>
    <scope>NUCLEOTIDE SEQUENCE [LARGE SCALE GENOMIC DNA]</scope>
</reference>
<keyword evidence="1" id="KW-0472">Membrane</keyword>
<dbReference type="InterPro" id="IPR000477">
    <property type="entry name" value="RT_dom"/>
</dbReference>
<dbReference type="Gramene" id="evm.model.08.841">
    <property type="protein sequence ID" value="cds.evm.model.08.841"/>
    <property type="gene ID" value="evm.TU.08.841"/>
</dbReference>
<dbReference type="InterPro" id="IPR002156">
    <property type="entry name" value="RNaseH_domain"/>
</dbReference>
<dbReference type="InterPro" id="IPR025558">
    <property type="entry name" value="DUF4283"/>
</dbReference>
<dbReference type="InterPro" id="IPR036397">
    <property type="entry name" value="RNaseH_sf"/>
</dbReference>
<dbReference type="InterPro" id="IPR043502">
    <property type="entry name" value="DNA/RNA_pol_sf"/>
</dbReference>
<sequence>MIAVVLSNPREVVIIAPIGYGVVVGLLKGLTEHLCKSFFYKLRLSRYFNFLYLKFWFLWRSLLILLLVFHFSPVFLISRCFPYTIMDSLALNISEILNLTYKEVVVHDLEDDTRGVNLNNKPICLFFRILSPRTIKPEWFEHAMRNAWVTRAPLTFSNYGSGMFMVEFQCEGDMRRVLERQPWHFDHCLVTCANPAGLDTLLPNQLRYSPFWIQVHSIPFGQKSLKLAKLIGDEVGDFLEVDKLTLLKVSGLFLWIRVLIDVSKSITRGILVDFKSIHREKWLNFKYENFPNICYHCGMFDHTLTKCITYLKKCDDHSFPSSLPYKIPLKASAKSTFKRNPFDLSNSFPFDELTSHQENVDQSLAAAVSQFLTTEEIEGLLPRISEKAKGKVVAGAKRAAFLPLTTVVGDSLRNILKRARAGPTIAEVSSAFNNSLEQAGDFNDYLSISDRSNNINPPNYAMVHFQRFLCKFSLFPLNPIGSKFTWKHGFYGSDHRVLRIVLDDDSMALPRHKRFMFENFWLTEPSFFDTVKTSWLQSHSTPAPKTLNSFLIKQQACVNDIKNWNAGANVKLVTTLQSQLDSLLYKNEILWKQRSKIHWLQAGDKNTRYFHNKATVRRKSNYIRKLKCSNGRIVTSFGEICNEVRSYFGDLFQSQNFDVDASNHLLSTLDKSLDTQLIHFLDSPFDANEVKQALFQLSSDKAPGLDGLNPAFYQKNWHVLGHDLTTVFLETLNNSTNLSSINDTLIVLIPKKSNASTLKDFRPISLCSTLYKIVAKILSNRLKLVLGSLISPSQSAFLSERIMFDNIYIAQEVVHAINHRKQGKLGWVGLKLDMEKAFDRVEWDFLLAILRKFNFPAKFINLIHQCISSVTIRFNINGQISDPILPSRGIRQGDPLSPYLFLLCSEGLTPALRLQEQRGSFRGISIARTAPAIFHLLFADDTLLFTIASPSSCDALKEALTIYNLATGQRVNYAKSSILFSPNTPPSITTYFFKTLGLEPRPFISKYLGIPKCFGCSKKSSFDFLLQRVGSQLSIWNEKLFSKAGKEVLLKVVFKLFLLIPCLASNYPPQSVIKLRDLWLSFGGVRWGKAMLANQAWRVFSNPTSLLATVLKAKYFRHNGFLEAKLGHSPSYTWSSLLWGRDLLKNGLRWKVVSFFIDDQGFWNRDKLTHYFDDFSVSSILKVPIGGLQRDDILVWNHEASGIFSVESAYHLANSASLPPSSSNPSFFTSWWKTLWNLSLPPKIKSFSWRVYHHILPVAINLFLRKAISQPCCSIYYQEAMCNVNRYKAVHNQQATGIEKTVPQNCYQLNMDAALCAEHMKLGFGAVIKDWQGNLVVGLSIPAAGNLQPTMAKALALRAGLIWCHHIKILLAVVDADSKMLVNRVLGRKSDLLALSDVVEDIRSSLSLFPNVILRHTSKQFNCNAHSLARRALGQDEELCWNVLVLVL</sequence>
<keyword evidence="1" id="KW-0812">Transmembrane</keyword>
<dbReference type="PROSITE" id="PS50878">
    <property type="entry name" value="RT_POL"/>
    <property type="match status" value="1"/>
</dbReference>
<dbReference type="SUPFAM" id="SSF53098">
    <property type="entry name" value="Ribonuclease H-like"/>
    <property type="match status" value="1"/>
</dbReference>
<evidence type="ECO:0000256" key="1">
    <source>
        <dbReference type="SAM" id="Phobius"/>
    </source>
</evidence>
<dbReference type="InterPro" id="IPR044730">
    <property type="entry name" value="RNase_H-like_dom_plant"/>
</dbReference>
<dbReference type="Pfam" id="PF13966">
    <property type="entry name" value="zf-RVT"/>
    <property type="match status" value="1"/>
</dbReference>
<dbReference type="GO" id="GO:0003676">
    <property type="term" value="F:nucleic acid binding"/>
    <property type="evidence" value="ECO:0007669"/>
    <property type="project" value="InterPro"/>
</dbReference>
<feature type="transmembrane region" description="Helical" evidence="1">
    <location>
        <begin position="51"/>
        <end position="71"/>
    </location>
</feature>
<dbReference type="CDD" id="cd01650">
    <property type="entry name" value="RT_nLTR_like"/>
    <property type="match status" value="1"/>
</dbReference>
<dbReference type="InterPro" id="IPR026960">
    <property type="entry name" value="RVT-Znf"/>
</dbReference>
<dbReference type="EnsemblPlants" id="evm.model.08.841">
    <property type="protein sequence ID" value="cds.evm.model.08.841"/>
    <property type="gene ID" value="evm.TU.08.841"/>
</dbReference>
<keyword evidence="4" id="KW-1185">Reference proteome</keyword>
<dbReference type="EMBL" id="UZAU01000693">
    <property type="status" value="NOT_ANNOTATED_CDS"/>
    <property type="molecule type" value="Genomic_DNA"/>
</dbReference>
<dbReference type="InterPro" id="IPR012337">
    <property type="entry name" value="RNaseH-like_sf"/>
</dbReference>
<protein>
    <recommendedName>
        <fullName evidence="2">Reverse transcriptase domain-containing protein</fullName>
    </recommendedName>
</protein>
<dbReference type="Gene3D" id="3.30.420.10">
    <property type="entry name" value="Ribonuclease H-like superfamily/Ribonuclease H"/>
    <property type="match status" value="1"/>
</dbReference>
<evidence type="ECO:0000313" key="3">
    <source>
        <dbReference type="EnsemblPlants" id="cds.evm.model.08.841"/>
    </source>
</evidence>
<dbReference type="Proteomes" id="UP000596661">
    <property type="component" value="Chromosome 8"/>
</dbReference>
<organism evidence="3 4">
    <name type="scientific">Cannabis sativa</name>
    <name type="common">Hemp</name>
    <name type="synonym">Marijuana</name>
    <dbReference type="NCBI Taxonomy" id="3483"/>
    <lineage>
        <taxon>Eukaryota</taxon>
        <taxon>Viridiplantae</taxon>
        <taxon>Streptophyta</taxon>
        <taxon>Embryophyta</taxon>
        <taxon>Tracheophyta</taxon>
        <taxon>Spermatophyta</taxon>
        <taxon>Magnoliopsida</taxon>
        <taxon>eudicotyledons</taxon>
        <taxon>Gunneridae</taxon>
        <taxon>Pentapetalae</taxon>
        <taxon>rosids</taxon>
        <taxon>fabids</taxon>
        <taxon>Rosales</taxon>
        <taxon>Cannabaceae</taxon>
        <taxon>Cannabis</taxon>
    </lineage>
</organism>
<evidence type="ECO:0000313" key="4">
    <source>
        <dbReference type="Proteomes" id="UP000596661"/>
    </source>
</evidence>
<accession>A0A803QCJ3</accession>
<feature type="transmembrane region" description="Helical" evidence="1">
    <location>
        <begin position="12"/>
        <end position="30"/>
    </location>
</feature>
<dbReference type="Pfam" id="PF14111">
    <property type="entry name" value="DUF4283"/>
    <property type="match status" value="1"/>
</dbReference>
<dbReference type="SUPFAM" id="SSF56672">
    <property type="entry name" value="DNA/RNA polymerases"/>
    <property type="match status" value="1"/>
</dbReference>
<name>A0A803QCJ3_CANSA</name>
<dbReference type="CDD" id="cd06222">
    <property type="entry name" value="RNase_H_like"/>
    <property type="match status" value="1"/>
</dbReference>
<evidence type="ECO:0000259" key="2">
    <source>
        <dbReference type="PROSITE" id="PS50878"/>
    </source>
</evidence>
<dbReference type="PANTHER" id="PTHR31635">
    <property type="entry name" value="REVERSE TRANSCRIPTASE DOMAIN-CONTAINING PROTEIN-RELATED"/>
    <property type="match status" value="1"/>
</dbReference>
<proteinExistence type="predicted"/>